<dbReference type="PANTHER" id="PTHR25462">
    <property type="entry name" value="BONUS, ISOFORM C-RELATED"/>
    <property type="match status" value="1"/>
</dbReference>
<organism evidence="4 5">
    <name type="scientific">Mytilus galloprovincialis</name>
    <name type="common">Mediterranean mussel</name>
    <dbReference type="NCBI Taxonomy" id="29158"/>
    <lineage>
        <taxon>Eukaryota</taxon>
        <taxon>Metazoa</taxon>
        <taxon>Spiralia</taxon>
        <taxon>Lophotrochozoa</taxon>
        <taxon>Mollusca</taxon>
        <taxon>Bivalvia</taxon>
        <taxon>Autobranchia</taxon>
        <taxon>Pteriomorphia</taxon>
        <taxon>Mytilida</taxon>
        <taxon>Mytiloidea</taxon>
        <taxon>Mytilidae</taxon>
        <taxon>Mytilinae</taxon>
        <taxon>Mytilus</taxon>
    </lineage>
</organism>
<dbReference type="Gene3D" id="3.30.160.60">
    <property type="entry name" value="Classic Zinc Finger"/>
    <property type="match status" value="1"/>
</dbReference>
<reference evidence="4" key="1">
    <citation type="submission" date="2018-11" db="EMBL/GenBank/DDBJ databases">
        <authorList>
            <person name="Alioto T."/>
            <person name="Alioto T."/>
        </authorList>
    </citation>
    <scope>NUCLEOTIDE SEQUENCE</scope>
</reference>
<dbReference type="CDD" id="cd19757">
    <property type="entry name" value="Bbox1"/>
    <property type="match status" value="1"/>
</dbReference>
<evidence type="ECO:0000259" key="3">
    <source>
        <dbReference type="PROSITE" id="PS50119"/>
    </source>
</evidence>
<dbReference type="PROSITE" id="PS50119">
    <property type="entry name" value="ZF_BBOX"/>
    <property type="match status" value="1"/>
</dbReference>
<proteinExistence type="predicted"/>
<evidence type="ECO:0000256" key="2">
    <source>
        <dbReference type="SAM" id="Coils"/>
    </source>
</evidence>
<keyword evidence="1" id="KW-0863">Zinc-finger</keyword>
<evidence type="ECO:0000313" key="5">
    <source>
        <dbReference type="Proteomes" id="UP000596742"/>
    </source>
</evidence>
<gene>
    <name evidence="4" type="ORF">MGAL_10B010853</name>
</gene>
<dbReference type="AlphaFoldDB" id="A0A8B6EWS7"/>
<sequence length="566" mass="63328">MAASNVIMCGICDAQHVSNVANYWCPECDEGLCSTCKNYHSLSKASRQHGIISIDDYKKLPAEICKIEQKCTEHDKKFQMFCPRHDQLCCIMCVSENHKECTGMFLIDDVIKSSRSSTLFDSLEKSLKDIQENIEMVVKDRKANLDEIKQQHLKSLNDIKDKRRKVNSRLDELEKNIIDDLNSTETQLKLKIETLLDKLSTKLTTIELLKTNLMSVKQHGSDLQAFIGSKMLEKDVTDELKCIQNLLEDDGFSQLGMKCQIDDKVTDILSKITAFGTITIENSQSPIVIGVGHEMQAQIFTAVPTRSRSIDGITASLIGDIKVPAGPLNTCITGSSVFPDGRIIFADCYHNKRLIIVQSDGSLDSEIPLSPLLPFDVTCIDDKLIAVTICYDNKIQIIDTKTKQVTETISIGTSRGITYRQGQILFCEKGKGITEIQLSNYKVCTLVEDSTIKTDFSYITASGENIYYTTNGSIVKCYSIRGDKRWEYKDESIIMGIKGIAVDQHGIVYVNSNKNNCVVLISADGENSRTLLTAKDGIKNLYGIRLYTNKLNIVNFTGRIFQFNIA</sequence>
<dbReference type="Proteomes" id="UP000596742">
    <property type="component" value="Unassembled WGS sequence"/>
</dbReference>
<dbReference type="SUPFAM" id="SSF57845">
    <property type="entry name" value="B-box zinc-binding domain"/>
    <property type="match status" value="1"/>
</dbReference>
<dbReference type="InterPro" id="IPR047153">
    <property type="entry name" value="TRIM45/56/19-like"/>
</dbReference>
<feature type="domain" description="B box-type" evidence="3">
    <location>
        <begin position="4"/>
        <end position="54"/>
    </location>
</feature>
<dbReference type="PANTHER" id="PTHR25462:SF296">
    <property type="entry name" value="MEIOTIC P26, ISOFORM F"/>
    <property type="match status" value="1"/>
</dbReference>
<keyword evidence="5" id="KW-1185">Reference proteome</keyword>
<name>A0A8B6EWS7_MYTGA</name>
<dbReference type="Gene3D" id="2.120.10.30">
    <property type="entry name" value="TolB, C-terminal domain"/>
    <property type="match status" value="1"/>
</dbReference>
<accession>A0A8B6EWS7</accession>
<evidence type="ECO:0000313" key="4">
    <source>
        <dbReference type="EMBL" id="VDI41315.1"/>
    </source>
</evidence>
<comment type="caution">
    <text evidence="4">The sequence shown here is derived from an EMBL/GenBank/DDBJ whole genome shotgun (WGS) entry which is preliminary data.</text>
</comment>
<dbReference type="OrthoDB" id="6101512at2759"/>
<feature type="coiled-coil region" evidence="2">
    <location>
        <begin position="120"/>
        <end position="198"/>
    </location>
</feature>
<dbReference type="InterPro" id="IPR000315">
    <property type="entry name" value="Znf_B-box"/>
</dbReference>
<dbReference type="InterPro" id="IPR011042">
    <property type="entry name" value="6-blade_b-propeller_TolB-like"/>
</dbReference>
<dbReference type="GO" id="GO:0008270">
    <property type="term" value="F:zinc ion binding"/>
    <property type="evidence" value="ECO:0007669"/>
    <property type="project" value="UniProtKB-KW"/>
</dbReference>
<keyword evidence="1" id="KW-0862">Zinc</keyword>
<protein>
    <recommendedName>
        <fullName evidence="3">B box-type domain-containing protein</fullName>
    </recommendedName>
</protein>
<evidence type="ECO:0000256" key="1">
    <source>
        <dbReference type="PROSITE-ProRule" id="PRU00024"/>
    </source>
</evidence>
<keyword evidence="2" id="KW-0175">Coiled coil</keyword>
<keyword evidence="1" id="KW-0479">Metal-binding</keyword>
<dbReference type="SUPFAM" id="SSF63825">
    <property type="entry name" value="YWTD domain"/>
    <property type="match status" value="1"/>
</dbReference>
<dbReference type="EMBL" id="UYJE01005880">
    <property type="protein sequence ID" value="VDI41315.1"/>
    <property type="molecule type" value="Genomic_DNA"/>
</dbReference>